<keyword evidence="3" id="KW-1185">Reference proteome</keyword>
<dbReference type="Gene3D" id="1.25.40.420">
    <property type="match status" value="1"/>
</dbReference>
<reference evidence="4" key="1">
    <citation type="submission" date="2025-08" db="UniProtKB">
        <authorList>
            <consortium name="RefSeq"/>
        </authorList>
    </citation>
    <scope>IDENTIFICATION</scope>
    <source>
        <tissue evidence="4">Whole organism</tissue>
    </source>
</reference>
<dbReference type="Gene3D" id="3.30.710.10">
    <property type="entry name" value="Potassium Channel Kv1.1, Chain A"/>
    <property type="match status" value="1"/>
</dbReference>
<dbReference type="PROSITE" id="PS50097">
    <property type="entry name" value="BTB"/>
    <property type="match status" value="1"/>
</dbReference>
<feature type="domain" description="BTB" evidence="2">
    <location>
        <begin position="229"/>
        <end position="296"/>
    </location>
</feature>
<dbReference type="OrthoDB" id="6359816at2759"/>
<dbReference type="InterPro" id="IPR011333">
    <property type="entry name" value="SKP1/BTB/POZ_sf"/>
</dbReference>
<feature type="region of interest" description="Disordered" evidence="1">
    <location>
        <begin position="1"/>
        <end position="22"/>
    </location>
</feature>
<dbReference type="KEGG" id="foc:113208304"/>
<accession>A0A6J1SRC0</accession>
<evidence type="ECO:0000259" key="2">
    <source>
        <dbReference type="PROSITE" id="PS50097"/>
    </source>
</evidence>
<dbReference type="GeneID" id="113208304"/>
<dbReference type="SMART" id="SM00225">
    <property type="entry name" value="BTB"/>
    <property type="match status" value="1"/>
</dbReference>
<dbReference type="InterPro" id="IPR000210">
    <property type="entry name" value="BTB/POZ_dom"/>
</dbReference>
<evidence type="ECO:0000313" key="4">
    <source>
        <dbReference type="RefSeq" id="XP_026281041.2"/>
    </source>
</evidence>
<sequence>MSTDHGPDQRPPPKGHGCDAKKGPTWDGEEVCRAGEWSFTRRPLLHVSHTWVLERRALLGCDWTLLTSRRFGSRQDDDVTWTVSLEVDNSGCTSESPLRAADSARVCVAFGTAVLHKRVFLRAALRAQEEAVRADESAAALEVLRAARDYCANTAGRDGMTRLDPNRRECIGTLYLAEYDTTPVTVRVDIAYFSDVEEARPGPAAESLCVPPCSLSADMEALLTEGRLADAVLVADGREWRVHKAILVARSPVFAAMFEHDMAESKSSRVTIGDVSADVLDQVLRYMYTGKVDHIRVLGVDLLAVADRYALPRLKALCEEELARSVSHDNALDVLLTADLHSAKELRCAALQCVCSNIHKVLGSDAWKELVRLRPHLLHQVLAMCVNYPIPD</sequence>
<dbReference type="AlphaFoldDB" id="A0A6J1SRC0"/>
<dbReference type="FunFam" id="3.30.710.10:FF:000159">
    <property type="entry name" value="Speckle-type POZ protein B"/>
    <property type="match status" value="1"/>
</dbReference>
<dbReference type="RefSeq" id="XP_026281041.2">
    <property type="nucleotide sequence ID" value="XM_026425256.2"/>
</dbReference>
<name>A0A6J1SRC0_FRAOC</name>
<organism evidence="3 4">
    <name type="scientific">Frankliniella occidentalis</name>
    <name type="common">Western flower thrips</name>
    <name type="synonym">Euthrips occidentalis</name>
    <dbReference type="NCBI Taxonomy" id="133901"/>
    <lineage>
        <taxon>Eukaryota</taxon>
        <taxon>Metazoa</taxon>
        <taxon>Ecdysozoa</taxon>
        <taxon>Arthropoda</taxon>
        <taxon>Hexapoda</taxon>
        <taxon>Insecta</taxon>
        <taxon>Pterygota</taxon>
        <taxon>Neoptera</taxon>
        <taxon>Paraneoptera</taxon>
        <taxon>Thysanoptera</taxon>
        <taxon>Terebrantia</taxon>
        <taxon>Thripoidea</taxon>
        <taxon>Thripidae</taxon>
        <taxon>Frankliniella</taxon>
    </lineage>
</organism>
<dbReference type="Proteomes" id="UP000504606">
    <property type="component" value="Unplaced"/>
</dbReference>
<protein>
    <submittedName>
        <fullName evidence="4">Speckle-type POZ protein B-like</fullName>
    </submittedName>
</protein>
<dbReference type="PANTHER" id="PTHR24413">
    <property type="entry name" value="SPECKLE-TYPE POZ PROTEIN"/>
    <property type="match status" value="1"/>
</dbReference>
<gene>
    <name evidence="4" type="primary">LOC113208304</name>
</gene>
<evidence type="ECO:0000313" key="3">
    <source>
        <dbReference type="Proteomes" id="UP000504606"/>
    </source>
</evidence>
<dbReference type="Pfam" id="PF00651">
    <property type="entry name" value="BTB"/>
    <property type="match status" value="1"/>
</dbReference>
<evidence type="ECO:0000256" key="1">
    <source>
        <dbReference type="SAM" id="MobiDB-lite"/>
    </source>
</evidence>
<dbReference type="SUPFAM" id="SSF54695">
    <property type="entry name" value="POZ domain"/>
    <property type="match status" value="1"/>
</dbReference>
<proteinExistence type="predicted"/>